<protein>
    <submittedName>
        <fullName evidence="2">DUF1697 domain-containing protein</fullName>
    </submittedName>
</protein>
<accession>A0A4S8S0U4</accession>
<sequence length="179" mass="20649">MHNYIALLRGINVGGQKKIKMADLRETLIKTGLNHVETYIQSGNVVFRDGESNKRVLESRIHKAILDDFGFEVPVLVVLEEDIKGILDKNPFNQNDEDNKLYYVLLKEPPRTDAVNEFNELHFEQEDFHITDACVYLLCKKGYGNAKLSNNLVEQKLKVEATTRNLRTMQKLLDMVQKK</sequence>
<dbReference type="SUPFAM" id="SSF160379">
    <property type="entry name" value="SP0830-like"/>
    <property type="match status" value="1"/>
</dbReference>
<dbReference type="PIRSF" id="PIRSF008502">
    <property type="entry name" value="UCP008502"/>
    <property type="match status" value="1"/>
</dbReference>
<dbReference type="Gene3D" id="3.30.70.1260">
    <property type="entry name" value="bacterial protein sp0830 like"/>
    <property type="match status" value="1"/>
</dbReference>
<proteinExistence type="predicted"/>
<dbReference type="Proteomes" id="UP000310406">
    <property type="component" value="Unassembled WGS sequence"/>
</dbReference>
<evidence type="ECO:0000256" key="1">
    <source>
        <dbReference type="SAM" id="Coils"/>
    </source>
</evidence>
<dbReference type="EMBL" id="SNTZ01000001">
    <property type="protein sequence ID" value="THV61789.1"/>
    <property type="molecule type" value="Genomic_DNA"/>
</dbReference>
<name>A0A4S8S0U4_9FLAO</name>
<evidence type="ECO:0000313" key="2">
    <source>
        <dbReference type="EMBL" id="THV61789.1"/>
    </source>
</evidence>
<comment type="caution">
    <text evidence="2">The sequence shown here is derived from an EMBL/GenBank/DDBJ whole genome shotgun (WGS) entry which is preliminary data.</text>
</comment>
<dbReference type="Pfam" id="PF08002">
    <property type="entry name" value="DUF1697"/>
    <property type="match status" value="1"/>
</dbReference>
<keyword evidence="1" id="KW-0175">Coiled coil</keyword>
<dbReference type="Gene3D" id="3.30.70.1280">
    <property type="entry name" value="SP0830-like domains"/>
    <property type="match status" value="1"/>
</dbReference>
<dbReference type="PANTHER" id="PTHR36439">
    <property type="entry name" value="BLL4334 PROTEIN"/>
    <property type="match status" value="1"/>
</dbReference>
<organism evidence="2 3">
    <name type="scientific">Flagellimonas alvinocaridis</name>
    <dbReference type="NCBI Taxonomy" id="2530200"/>
    <lineage>
        <taxon>Bacteria</taxon>
        <taxon>Pseudomonadati</taxon>
        <taxon>Bacteroidota</taxon>
        <taxon>Flavobacteriia</taxon>
        <taxon>Flavobacteriales</taxon>
        <taxon>Flavobacteriaceae</taxon>
        <taxon>Flagellimonas</taxon>
    </lineage>
</organism>
<feature type="coiled-coil region" evidence="1">
    <location>
        <begin position="145"/>
        <end position="179"/>
    </location>
</feature>
<evidence type="ECO:0000313" key="3">
    <source>
        <dbReference type="Proteomes" id="UP000310406"/>
    </source>
</evidence>
<gene>
    <name evidence="2" type="ORF">EZV76_04700</name>
</gene>
<dbReference type="PANTHER" id="PTHR36439:SF1">
    <property type="entry name" value="DUF1697 DOMAIN-CONTAINING PROTEIN"/>
    <property type="match status" value="1"/>
</dbReference>
<dbReference type="InterPro" id="IPR012545">
    <property type="entry name" value="DUF1697"/>
</dbReference>
<reference evidence="2 3" key="1">
    <citation type="submission" date="2019-03" db="EMBL/GenBank/DDBJ databases">
        <title>Muricauda SCR12 sp.nov, a marine bacterium isolated from Pacific Ocean:the Okinawa trough.</title>
        <authorList>
            <person name="Liu L."/>
        </authorList>
    </citation>
    <scope>NUCLEOTIDE SEQUENCE [LARGE SCALE GENOMIC DNA]</scope>
    <source>
        <strain evidence="2 3">SCR12</strain>
    </source>
</reference>
<dbReference type="OrthoDB" id="9806494at2"/>
<keyword evidence="3" id="KW-1185">Reference proteome</keyword>
<dbReference type="AlphaFoldDB" id="A0A4S8S0U4"/>